<dbReference type="Gene3D" id="2.170.150.20">
    <property type="entry name" value="Peptide methionine sulfoxide reductase"/>
    <property type="match status" value="1"/>
</dbReference>
<protein>
    <submittedName>
        <fullName evidence="1">Uncharacterized protein</fullName>
    </submittedName>
</protein>
<proteinExistence type="predicted"/>
<dbReference type="SUPFAM" id="SSF51316">
    <property type="entry name" value="Mss4-like"/>
    <property type="match status" value="1"/>
</dbReference>
<evidence type="ECO:0000313" key="2">
    <source>
        <dbReference type="Proteomes" id="UP001530400"/>
    </source>
</evidence>
<reference evidence="1 2" key="1">
    <citation type="submission" date="2024-10" db="EMBL/GenBank/DDBJ databases">
        <title>Updated reference genomes for cyclostephanoid diatoms.</title>
        <authorList>
            <person name="Roberts W.R."/>
            <person name="Alverson A.J."/>
        </authorList>
    </citation>
    <scope>NUCLEOTIDE SEQUENCE [LARGE SCALE GENOMIC DNA]</scope>
    <source>
        <strain evidence="1 2">AJA010-31</strain>
    </source>
</reference>
<evidence type="ECO:0000313" key="1">
    <source>
        <dbReference type="EMBL" id="KAL3779549.1"/>
    </source>
</evidence>
<accession>A0ABD3NW79</accession>
<name>A0ABD3NW79_9STRA</name>
<dbReference type="InterPro" id="IPR011057">
    <property type="entry name" value="Mss4-like_sf"/>
</dbReference>
<dbReference type="EMBL" id="JALLPJ020000929">
    <property type="protein sequence ID" value="KAL3779549.1"/>
    <property type="molecule type" value="Genomic_DNA"/>
</dbReference>
<organism evidence="1 2">
    <name type="scientific">Cyclotella atomus</name>
    <dbReference type="NCBI Taxonomy" id="382360"/>
    <lineage>
        <taxon>Eukaryota</taxon>
        <taxon>Sar</taxon>
        <taxon>Stramenopiles</taxon>
        <taxon>Ochrophyta</taxon>
        <taxon>Bacillariophyta</taxon>
        <taxon>Coscinodiscophyceae</taxon>
        <taxon>Thalassiosirophycidae</taxon>
        <taxon>Stephanodiscales</taxon>
        <taxon>Stephanodiscaceae</taxon>
        <taxon>Cyclotella</taxon>
    </lineage>
</organism>
<sequence length="175" mass="19992">MTLFANKLRMNKKSQPYPSPAVMGDESIMSQKAHGTSHTPVQENLRWKIDTSKADKICNFNRHDAEHSWYYRTRLDFVKDANSSSKMNFYDSNTGKPLFVVGGPDKRTIKEFLRKSALHGWSSFRDDEVNWEHTVITAGTHLGHNLPDKKGSRYCINLVSIAGRPTDDESNENDM</sequence>
<keyword evidence="2" id="KW-1185">Reference proteome</keyword>
<gene>
    <name evidence="1" type="ORF">ACHAWO_004938</name>
</gene>
<dbReference type="AlphaFoldDB" id="A0ABD3NW79"/>
<dbReference type="Proteomes" id="UP001530400">
    <property type="component" value="Unassembled WGS sequence"/>
</dbReference>
<comment type="caution">
    <text evidence="1">The sequence shown here is derived from an EMBL/GenBank/DDBJ whole genome shotgun (WGS) entry which is preliminary data.</text>
</comment>